<feature type="region of interest" description="Disordered" evidence="1">
    <location>
        <begin position="1"/>
        <end position="28"/>
    </location>
</feature>
<evidence type="ECO:0000313" key="4">
    <source>
        <dbReference type="RefSeq" id="XP_026189781.1"/>
    </source>
</evidence>
<protein>
    <submittedName>
        <fullName evidence="4">Uncharacterized protein LOC34623890</fullName>
    </submittedName>
</protein>
<dbReference type="RefSeq" id="XP_026189781.1">
    <property type="nucleotide sequence ID" value="XM_026333996.1"/>
</dbReference>
<keyword evidence="3" id="KW-1185">Reference proteome</keyword>
<proteinExistence type="predicted"/>
<gene>
    <name evidence="4" type="primary">LOC34623890</name>
</gene>
<feature type="compositionally biased region" description="Basic and acidic residues" evidence="1">
    <location>
        <begin position="1"/>
        <end position="11"/>
    </location>
</feature>
<dbReference type="GeneID" id="34623890"/>
<name>A0A6P6RPN3_9EIME</name>
<dbReference type="OrthoDB" id="347373at2759"/>
<dbReference type="GO" id="GO:0005509">
    <property type="term" value="F:calcium ion binding"/>
    <property type="evidence" value="ECO:0007669"/>
    <property type="project" value="InterPro"/>
</dbReference>
<dbReference type="AlphaFoldDB" id="A0A6P6RPN3"/>
<dbReference type="SUPFAM" id="SSF47473">
    <property type="entry name" value="EF-hand"/>
    <property type="match status" value="1"/>
</dbReference>
<feature type="compositionally biased region" description="Basic and acidic residues" evidence="1">
    <location>
        <begin position="19"/>
        <end position="28"/>
    </location>
</feature>
<accession>A0A6P6RPN3</accession>
<organism evidence="3 4">
    <name type="scientific">Cyclospora cayetanensis</name>
    <dbReference type="NCBI Taxonomy" id="88456"/>
    <lineage>
        <taxon>Eukaryota</taxon>
        <taxon>Sar</taxon>
        <taxon>Alveolata</taxon>
        <taxon>Apicomplexa</taxon>
        <taxon>Conoidasida</taxon>
        <taxon>Coccidia</taxon>
        <taxon>Eucoccidiorida</taxon>
        <taxon>Eimeriorina</taxon>
        <taxon>Eimeriidae</taxon>
        <taxon>Cyclospora</taxon>
    </lineage>
</organism>
<evidence type="ECO:0000313" key="3">
    <source>
        <dbReference type="Proteomes" id="UP000515125"/>
    </source>
</evidence>
<sequence>MRVSRHYEAAKAKAVPTRETQRLKSMDQKMDEGSLTEALIRLEKLALACEHLGNVKLAAIESYKRSKAREALARSEVTIYKNYLSDLVKERDHFYDTAIAPQEMVVAKEPTVDKPVRGKRSHLGTPRYPLASAFPRAVEKPLRQAFENLAVGESAAFCSPCSPPFVADLETPHTPCSCPLRPPPLFVIEASPCFFCAAAVFSRRAGNSRNARCHNGCCLEYLCVAVAGSLGISASEEEIAAFYASVNGGDVTLEAFTAFCASAAHPEDVAEELASAFALWDPSSSGYITKQQLRHALTQFGEGLNPQEVNFALEKIAGPGDQVNYLQFCKK</sequence>
<dbReference type="InterPro" id="IPR002048">
    <property type="entry name" value="EF_hand_dom"/>
</dbReference>
<dbReference type="PROSITE" id="PS50222">
    <property type="entry name" value="EF_HAND_2"/>
    <property type="match status" value="1"/>
</dbReference>
<evidence type="ECO:0000259" key="2">
    <source>
        <dbReference type="PROSITE" id="PS50222"/>
    </source>
</evidence>
<dbReference type="Proteomes" id="UP000515125">
    <property type="component" value="Unplaced"/>
</dbReference>
<dbReference type="Gene3D" id="1.10.238.10">
    <property type="entry name" value="EF-hand"/>
    <property type="match status" value="1"/>
</dbReference>
<feature type="domain" description="EF-hand" evidence="2">
    <location>
        <begin position="268"/>
        <end position="303"/>
    </location>
</feature>
<reference evidence="4" key="1">
    <citation type="submission" date="2025-08" db="UniProtKB">
        <authorList>
            <consortium name="RefSeq"/>
        </authorList>
    </citation>
    <scope>IDENTIFICATION</scope>
</reference>
<dbReference type="InterPro" id="IPR011992">
    <property type="entry name" value="EF-hand-dom_pair"/>
</dbReference>
<evidence type="ECO:0000256" key="1">
    <source>
        <dbReference type="SAM" id="MobiDB-lite"/>
    </source>
</evidence>